<reference evidence="2" key="1">
    <citation type="submission" date="2022-02" db="EMBL/GenBank/DDBJ databases">
        <authorList>
            <person name="Giguere J D."/>
        </authorList>
    </citation>
    <scope>NUCLEOTIDE SEQUENCE</scope>
    <source>
        <strain evidence="2">CCAP 1055/1</strain>
    </source>
</reference>
<evidence type="ECO:0000256" key="1">
    <source>
        <dbReference type="SAM" id="MobiDB-lite"/>
    </source>
</evidence>
<evidence type="ECO:0000313" key="2">
    <source>
        <dbReference type="EMBL" id="CAG9290164.1"/>
    </source>
</evidence>
<gene>
    <name evidence="2" type="ORF">PTTT1_LOCUS43932</name>
</gene>
<proteinExistence type="predicted"/>
<sequence length="269" mass="29384">MIAKQGRGGLMRRSRQSFMSLTSSGSSPPIGGSPASGCRGLKSSDELRQSANSLFLRDKSSSSSSFLDSSPGVNEGVSWPTTLGSISMQDQHSCEIEPGEIGNKPLAHWFLLFAMALHIPGCVNSVVEILELHYHSFPLLVLLGTLPSLAQARKKGGTSLENSTAKAERSNCSMLFHRASSNTTLLAIEEYYCNAHQSDSFRNTAEKTSPPPVCRRPSTHHASQDEWGHFTDFDEDFALREKDFHFAVSVPSPQLIINLGTLQEAEEEE</sequence>
<feature type="region of interest" description="Disordered" evidence="1">
    <location>
        <begin position="1"/>
        <end position="42"/>
    </location>
</feature>
<name>A0A8J9TKH8_PHATR</name>
<organism evidence="2">
    <name type="scientific">Phaeodactylum tricornutum</name>
    <name type="common">Diatom</name>
    <dbReference type="NCBI Taxonomy" id="2850"/>
    <lineage>
        <taxon>Eukaryota</taxon>
        <taxon>Sar</taxon>
        <taxon>Stramenopiles</taxon>
        <taxon>Ochrophyta</taxon>
        <taxon>Bacillariophyta</taxon>
        <taxon>Bacillariophyceae</taxon>
        <taxon>Bacillariophycidae</taxon>
        <taxon>Naviculales</taxon>
        <taxon>Phaeodactylaceae</taxon>
        <taxon>Phaeodactylum</taxon>
    </lineage>
</organism>
<dbReference type="EMBL" id="OU594946">
    <property type="protein sequence ID" value="CAG9290164.1"/>
    <property type="molecule type" value="Genomic_DNA"/>
</dbReference>
<feature type="compositionally biased region" description="Low complexity" evidence="1">
    <location>
        <begin position="17"/>
        <end position="37"/>
    </location>
</feature>
<feature type="region of interest" description="Disordered" evidence="1">
    <location>
        <begin position="202"/>
        <end position="226"/>
    </location>
</feature>
<dbReference type="AlphaFoldDB" id="A0A8J9TKH8"/>
<accession>A0A8J9TKH8</accession>
<dbReference type="Proteomes" id="UP000836788">
    <property type="component" value="Chromosome 5"/>
</dbReference>
<protein>
    <submittedName>
        <fullName evidence="2">Uncharacterized protein</fullName>
    </submittedName>
</protein>